<dbReference type="AlphaFoldDB" id="A0A8J4VR45"/>
<gene>
    <name evidence="5" type="ORF">CMV_009219</name>
</gene>
<dbReference type="SUPFAM" id="SSF51445">
    <property type="entry name" value="(Trans)glycosidases"/>
    <property type="match status" value="1"/>
</dbReference>
<proteinExistence type="inferred from homology"/>
<dbReference type="InterPro" id="IPR002241">
    <property type="entry name" value="Glyco_hydro_27"/>
</dbReference>
<evidence type="ECO:0000256" key="2">
    <source>
        <dbReference type="ARBA" id="ARBA00022801"/>
    </source>
</evidence>
<comment type="similarity">
    <text evidence="1 4">Belongs to the glycosyl hydrolase 27 family.</text>
</comment>
<sequence length="210" mass="23566">MISRIDANDVYADYARPGGWNDPDMLEVGNGGMTNDEYIAHFSLWAISKAPLILGCDVRNMTKETFDIISNKEVIAVNQDRLGVRGKKVRMEGDIENWAGPLSGYSYRFALVLLNLGPVRRSITSLWEDIGIPENSVVVARSWGISVPRFVFMRYLVIYVCSAYVSLAAQDTEDTVRWKLDSHRAISRMQNVCVEANCLRSHLALLSSIC</sequence>
<dbReference type="PANTHER" id="PTHR11452:SF85">
    <property type="entry name" value="ALPHA-GALACTOSIDASE"/>
    <property type="match status" value="1"/>
</dbReference>
<dbReference type="PRINTS" id="PR00740">
    <property type="entry name" value="GLHYDRLASE27"/>
</dbReference>
<dbReference type="EC" id="3.2.1.22" evidence="4"/>
<evidence type="ECO:0000256" key="3">
    <source>
        <dbReference type="ARBA" id="ARBA00023295"/>
    </source>
</evidence>
<dbReference type="PANTHER" id="PTHR11452">
    <property type="entry name" value="ALPHA-GALACTOSIDASE/ALPHA-N-ACETYLGALACTOSAMINIDASE"/>
    <property type="match status" value="1"/>
</dbReference>
<dbReference type="Gene3D" id="2.60.40.1180">
    <property type="entry name" value="Golgi alpha-mannosidase II"/>
    <property type="match status" value="1"/>
</dbReference>
<dbReference type="GO" id="GO:0009505">
    <property type="term" value="C:plant-type cell wall"/>
    <property type="evidence" value="ECO:0007669"/>
    <property type="project" value="TreeGrafter"/>
</dbReference>
<dbReference type="InterPro" id="IPR013785">
    <property type="entry name" value="Aldolase_TIM"/>
</dbReference>
<keyword evidence="2 4" id="KW-0378">Hydrolase</keyword>
<dbReference type="SUPFAM" id="SSF51011">
    <property type="entry name" value="Glycosyl hydrolase domain"/>
    <property type="match status" value="1"/>
</dbReference>
<accession>A0A8J4VR45</accession>
<evidence type="ECO:0000256" key="4">
    <source>
        <dbReference type="RuleBase" id="RU361168"/>
    </source>
</evidence>
<keyword evidence="6" id="KW-1185">Reference proteome</keyword>
<reference evidence="5" key="1">
    <citation type="submission" date="2020-03" db="EMBL/GenBank/DDBJ databases">
        <title>Castanea mollissima Vanexum genome sequencing.</title>
        <authorList>
            <person name="Staton M."/>
        </authorList>
    </citation>
    <scope>NUCLEOTIDE SEQUENCE</scope>
    <source>
        <tissue evidence="5">Leaf</tissue>
    </source>
</reference>
<evidence type="ECO:0000313" key="5">
    <source>
        <dbReference type="EMBL" id="KAF3966715.1"/>
    </source>
</evidence>
<protein>
    <recommendedName>
        <fullName evidence="4">Alpha-galactosidase</fullName>
        <ecNumber evidence="4">3.2.1.22</ecNumber>
    </recommendedName>
    <alternativeName>
        <fullName evidence="4">Melibiase</fullName>
    </alternativeName>
</protein>
<dbReference type="Gene3D" id="3.20.20.70">
    <property type="entry name" value="Aldolase class I"/>
    <property type="match status" value="1"/>
</dbReference>
<dbReference type="OrthoDB" id="5795902at2759"/>
<evidence type="ECO:0000313" key="6">
    <source>
        <dbReference type="Proteomes" id="UP000737018"/>
    </source>
</evidence>
<dbReference type="InterPro" id="IPR017853">
    <property type="entry name" value="GH"/>
</dbReference>
<comment type="catalytic activity">
    <reaction evidence="4">
        <text>Hydrolysis of terminal, non-reducing alpha-D-galactose residues in alpha-D-galactosides, including galactose oligosaccharides, galactomannans and galactolipids.</text>
        <dbReference type="EC" id="3.2.1.22"/>
    </reaction>
</comment>
<dbReference type="Proteomes" id="UP000737018">
    <property type="component" value="Unassembled WGS sequence"/>
</dbReference>
<dbReference type="GO" id="GO:0004557">
    <property type="term" value="F:alpha-galactosidase activity"/>
    <property type="evidence" value="ECO:0007669"/>
    <property type="project" value="UniProtKB-EC"/>
</dbReference>
<organism evidence="5 6">
    <name type="scientific">Castanea mollissima</name>
    <name type="common">Chinese chestnut</name>
    <dbReference type="NCBI Taxonomy" id="60419"/>
    <lineage>
        <taxon>Eukaryota</taxon>
        <taxon>Viridiplantae</taxon>
        <taxon>Streptophyta</taxon>
        <taxon>Embryophyta</taxon>
        <taxon>Tracheophyta</taxon>
        <taxon>Spermatophyta</taxon>
        <taxon>Magnoliopsida</taxon>
        <taxon>eudicotyledons</taxon>
        <taxon>Gunneridae</taxon>
        <taxon>Pentapetalae</taxon>
        <taxon>rosids</taxon>
        <taxon>fabids</taxon>
        <taxon>Fagales</taxon>
        <taxon>Fagaceae</taxon>
        <taxon>Castanea</taxon>
    </lineage>
</organism>
<comment type="caution">
    <text evidence="5">The sequence shown here is derived from an EMBL/GenBank/DDBJ whole genome shotgun (WGS) entry which is preliminary data.</text>
</comment>
<dbReference type="InterPro" id="IPR013780">
    <property type="entry name" value="Glyco_hydro_b"/>
</dbReference>
<name>A0A8J4VR45_9ROSI</name>
<evidence type="ECO:0000256" key="1">
    <source>
        <dbReference type="ARBA" id="ARBA00009743"/>
    </source>
</evidence>
<dbReference type="EMBL" id="JRKL02001002">
    <property type="protein sequence ID" value="KAF3966715.1"/>
    <property type="molecule type" value="Genomic_DNA"/>
</dbReference>
<keyword evidence="3 4" id="KW-0326">Glycosidase</keyword>
<keyword evidence="4" id="KW-1015">Disulfide bond</keyword>
<dbReference type="GO" id="GO:0005975">
    <property type="term" value="P:carbohydrate metabolic process"/>
    <property type="evidence" value="ECO:0007669"/>
    <property type="project" value="InterPro"/>
</dbReference>
<dbReference type="Pfam" id="PF16499">
    <property type="entry name" value="Melibiase_2"/>
    <property type="match status" value="1"/>
</dbReference>